<dbReference type="PANTHER" id="PTHR24253">
    <property type="entry name" value="TRANSMEMBRANE PROTEASE SERINE"/>
    <property type="match status" value="1"/>
</dbReference>
<dbReference type="PANTHER" id="PTHR24253:SF153">
    <property type="entry name" value="SERINE PROTEASE HEPSIN"/>
    <property type="match status" value="1"/>
</dbReference>
<dbReference type="GO" id="GO:0004252">
    <property type="term" value="F:serine-type endopeptidase activity"/>
    <property type="evidence" value="ECO:0007669"/>
    <property type="project" value="InterPro"/>
</dbReference>
<proteinExistence type="predicted"/>
<dbReference type="InterPro" id="IPR001314">
    <property type="entry name" value="Peptidase_S1A"/>
</dbReference>
<dbReference type="Pfam" id="PF00089">
    <property type="entry name" value="Trypsin"/>
    <property type="match status" value="1"/>
</dbReference>
<gene>
    <name evidence="3" type="ORF">J5O05_05445</name>
</gene>
<dbReference type="Proteomes" id="UP000664904">
    <property type="component" value="Chromosome"/>
</dbReference>
<dbReference type="AlphaFoldDB" id="A0A975HNK6"/>
<evidence type="ECO:0000313" key="4">
    <source>
        <dbReference type="Proteomes" id="UP000664904"/>
    </source>
</evidence>
<evidence type="ECO:0000313" key="3">
    <source>
        <dbReference type="EMBL" id="QTH72310.1"/>
    </source>
</evidence>
<dbReference type="KEGG" id="pxi:J5O05_05445"/>
<keyword evidence="3" id="KW-0378">Hydrolase</keyword>
<evidence type="ECO:0000259" key="2">
    <source>
        <dbReference type="PROSITE" id="PS50240"/>
    </source>
</evidence>
<dbReference type="PROSITE" id="PS50240">
    <property type="entry name" value="TRYPSIN_DOM"/>
    <property type="match status" value="1"/>
</dbReference>
<dbReference type="SMART" id="SM00020">
    <property type="entry name" value="Tryp_SPc"/>
    <property type="match status" value="1"/>
</dbReference>
<keyword evidence="3" id="KW-0645">Protease</keyword>
<name>A0A975HNK6_9GAMM</name>
<protein>
    <submittedName>
        <fullName evidence="3">Trypsin-like serine protease</fullName>
    </submittedName>
</protein>
<dbReference type="EMBL" id="CP072133">
    <property type="protein sequence ID" value="QTH72310.1"/>
    <property type="molecule type" value="Genomic_DNA"/>
</dbReference>
<feature type="domain" description="Peptidase S1" evidence="2">
    <location>
        <begin position="27"/>
        <end position="251"/>
    </location>
</feature>
<sequence>MHKNSYLIRLSALLIVNLILPSKALAIVIRHDKPADSYLAVKEDFPPLATFYNIGVHGTLIDPEWVLTAAHTVFCLNRGQNIQVGNEMVEVAARYSYPSYELGEEHDLALIRLMRPVLSVQPAKLFRSQDERDKEIWFIGSGGTGTGLTGETISYKDNGGVLRKAQNKIVAVTKSDLRFVFESGQEGLELEGVSGNGDSGGPAYIKENDGYYILGVSSRVDSWFKDVGEYGVKELYTRISTHIDWIDKMMAANELERAKLSSSDGFLQSGMTPENLPKICASISLKPVQ</sequence>
<keyword evidence="4" id="KW-1185">Reference proteome</keyword>
<dbReference type="SUPFAM" id="SSF50494">
    <property type="entry name" value="Trypsin-like serine proteases"/>
    <property type="match status" value="1"/>
</dbReference>
<accession>A0A975HNK6</accession>
<dbReference type="InterPro" id="IPR001254">
    <property type="entry name" value="Trypsin_dom"/>
</dbReference>
<organism evidence="3 4">
    <name type="scientific">Pseudoalteromonas xiamenensis</name>
    <dbReference type="NCBI Taxonomy" id="882626"/>
    <lineage>
        <taxon>Bacteria</taxon>
        <taxon>Pseudomonadati</taxon>
        <taxon>Pseudomonadota</taxon>
        <taxon>Gammaproteobacteria</taxon>
        <taxon>Alteromonadales</taxon>
        <taxon>Pseudoalteromonadaceae</taxon>
        <taxon>Pseudoalteromonas</taxon>
    </lineage>
</organism>
<dbReference type="GO" id="GO:0006508">
    <property type="term" value="P:proteolysis"/>
    <property type="evidence" value="ECO:0007669"/>
    <property type="project" value="UniProtKB-KW"/>
</dbReference>
<reference evidence="3" key="1">
    <citation type="submission" date="2021-03" db="EMBL/GenBank/DDBJ databases">
        <title>Complete Genome of Pseudoalteromonas xiamenensis STKMTI.2, a new potential marine bacterium producing anti-Vibrio compounds.</title>
        <authorList>
            <person name="Handayani D.P."/>
            <person name="Isnansetyo A."/>
            <person name="Istiqomah I."/>
            <person name="Jumina J."/>
        </authorList>
    </citation>
    <scope>NUCLEOTIDE SEQUENCE</scope>
    <source>
        <strain evidence="3">STKMTI.2</strain>
    </source>
</reference>
<dbReference type="PRINTS" id="PR00722">
    <property type="entry name" value="CHYMOTRYPSIN"/>
</dbReference>
<dbReference type="Gene3D" id="2.40.10.10">
    <property type="entry name" value="Trypsin-like serine proteases"/>
    <property type="match status" value="1"/>
</dbReference>
<evidence type="ECO:0000256" key="1">
    <source>
        <dbReference type="ARBA" id="ARBA00023157"/>
    </source>
</evidence>
<keyword evidence="1" id="KW-1015">Disulfide bond</keyword>
<dbReference type="InterPro" id="IPR009003">
    <property type="entry name" value="Peptidase_S1_PA"/>
</dbReference>
<dbReference type="InterPro" id="IPR043504">
    <property type="entry name" value="Peptidase_S1_PA_chymotrypsin"/>
</dbReference>